<dbReference type="OrthoDB" id="3565419at2759"/>
<dbReference type="GeneID" id="28998524"/>
<gene>
    <name evidence="1" type="ORF">PHYBLDRAFT_175989</name>
</gene>
<protein>
    <submittedName>
        <fullName evidence="1">Uncharacterized protein</fullName>
    </submittedName>
</protein>
<name>A0A162T1Y6_PHYB8</name>
<proteinExistence type="predicted"/>
<dbReference type="InParanoid" id="A0A162T1Y6"/>
<dbReference type="AlphaFoldDB" id="A0A162T1Y6"/>
<keyword evidence="2" id="KW-1185">Reference proteome</keyword>
<evidence type="ECO:0000313" key="1">
    <source>
        <dbReference type="EMBL" id="OAD65602.1"/>
    </source>
</evidence>
<sequence length="125" mass="14102">MYKLVVKITRMLIRDLGSFRESPGICLLVFQKKYTDSYMIYGTVYFLRLRMINHLPTESSKAQANNVSKSVANLSPANSMDPTRKRSFPAAVSVLTNKRIATFSSNNYLTAPNTPIIPEHMINAL</sequence>
<evidence type="ECO:0000313" key="2">
    <source>
        <dbReference type="Proteomes" id="UP000077315"/>
    </source>
</evidence>
<dbReference type="RefSeq" id="XP_018283642.1">
    <property type="nucleotide sequence ID" value="XM_018437618.1"/>
</dbReference>
<organism evidence="1 2">
    <name type="scientific">Phycomyces blakesleeanus (strain ATCC 8743b / DSM 1359 / FGSC 10004 / NBRC 33097 / NRRL 1555)</name>
    <dbReference type="NCBI Taxonomy" id="763407"/>
    <lineage>
        <taxon>Eukaryota</taxon>
        <taxon>Fungi</taxon>
        <taxon>Fungi incertae sedis</taxon>
        <taxon>Mucoromycota</taxon>
        <taxon>Mucoromycotina</taxon>
        <taxon>Mucoromycetes</taxon>
        <taxon>Mucorales</taxon>
        <taxon>Phycomycetaceae</taxon>
        <taxon>Phycomyces</taxon>
    </lineage>
</organism>
<reference evidence="2" key="1">
    <citation type="submission" date="2015-06" db="EMBL/GenBank/DDBJ databases">
        <title>Expansion of signal transduction pathways in fungi by whole-genome duplication.</title>
        <authorList>
            <consortium name="DOE Joint Genome Institute"/>
            <person name="Corrochano L.M."/>
            <person name="Kuo A."/>
            <person name="Marcet-Houben M."/>
            <person name="Polaino S."/>
            <person name="Salamov A."/>
            <person name="Villalobos J.M."/>
            <person name="Alvarez M.I."/>
            <person name="Avalos J."/>
            <person name="Benito E.P."/>
            <person name="Benoit I."/>
            <person name="Burger G."/>
            <person name="Camino L.P."/>
            <person name="Canovas D."/>
            <person name="Cerda-Olmedo E."/>
            <person name="Cheng J.-F."/>
            <person name="Dominguez A."/>
            <person name="Elias M."/>
            <person name="Eslava A.P."/>
            <person name="Glaser F."/>
            <person name="Grimwood J."/>
            <person name="Gutierrez G."/>
            <person name="Heitman J."/>
            <person name="Henrissat B."/>
            <person name="Iturriaga E.A."/>
            <person name="Lang B.F."/>
            <person name="Lavin J.L."/>
            <person name="Lee S."/>
            <person name="Li W."/>
            <person name="Lindquist E."/>
            <person name="Lopez-Garcia S."/>
            <person name="Luque E.M."/>
            <person name="Marcos A.T."/>
            <person name="Martin J."/>
            <person name="McCluskey K."/>
            <person name="Medina H.R."/>
            <person name="Miralles-Duran A."/>
            <person name="Miyazaki A."/>
            <person name="Munoz-Torres E."/>
            <person name="Oguiza J.A."/>
            <person name="Ohm R."/>
            <person name="Olmedo M."/>
            <person name="Orejas M."/>
            <person name="Ortiz-Castellanos L."/>
            <person name="Pisabarro A.G."/>
            <person name="Rodriguez-Romero J."/>
            <person name="Ruiz-Herrera J."/>
            <person name="Ruiz-Vazquez R."/>
            <person name="Sanz C."/>
            <person name="Schackwitz W."/>
            <person name="Schmutz J."/>
            <person name="Shahriari M."/>
            <person name="Shelest E."/>
            <person name="Silva-Franco F."/>
            <person name="Soanes D."/>
            <person name="Syed K."/>
            <person name="Tagua V.G."/>
            <person name="Talbot N.J."/>
            <person name="Thon M."/>
            <person name="De vries R.P."/>
            <person name="Wiebenga A."/>
            <person name="Yadav J.S."/>
            <person name="Braun E.L."/>
            <person name="Baker S."/>
            <person name="Garre V."/>
            <person name="Horwitz B."/>
            <person name="Torres-Martinez S."/>
            <person name="Idnurm A."/>
            <person name="Herrera-Estrella A."/>
            <person name="Gabaldon T."/>
            <person name="Grigoriev I.V."/>
        </authorList>
    </citation>
    <scope>NUCLEOTIDE SEQUENCE [LARGE SCALE GENOMIC DNA]</scope>
    <source>
        <strain evidence="2">NRRL 1555(-)</strain>
    </source>
</reference>
<accession>A0A162T1Y6</accession>
<dbReference type="Proteomes" id="UP000077315">
    <property type="component" value="Unassembled WGS sequence"/>
</dbReference>
<dbReference type="EMBL" id="KV441009">
    <property type="protein sequence ID" value="OAD65602.1"/>
    <property type="molecule type" value="Genomic_DNA"/>
</dbReference>
<dbReference type="VEuPathDB" id="FungiDB:PHYBLDRAFT_175989"/>